<dbReference type="CDD" id="cd09994">
    <property type="entry name" value="HDAC_AcuC_like"/>
    <property type="match status" value="1"/>
</dbReference>
<keyword evidence="7" id="KW-1185">Reference proteome</keyword>
<dbReference type="InterPro" id="IPR003085">
    <property type="entry name" value="AcuC"/>
</dbReference>
<sequence length="381" mass="41226">MKPLLLLDDALYGYNLGDTHPMGADRVRLAVELADYFGILSHFDLEVPPAPTRALLEMVHSPAYIDALLAGEPSLEHGIGVEDNPVVTPVMESIGAHIVSATVAAAEEVWSGRRKRAVNISGGLHHAFPDRMSGFCMYNDAAIAIRSLLNKGAQRVAYIDVDAHHGDGVEQEFWDDPRVLTISIHESGLYLFPGTGFAHDIGGPSALGTAVNIALDRDTSDEEWLRCVHSLIPQILKVCRPEIIISQHGADPHRDDPLADLRLSVDALYRAYSSIGRWADRYASGRWVALGGGGYHRDSVARIWVALMAAVAGIPFEPTAPMPHNWSRRVGAPCSVTWGDPGAAFLVNALSLDQIMHSGASAAMKATSKAVFPYWGLQPYG</sequence>
<evidence type="ECO:0000259" key="5">
    <source>
        <dbReference type="Pfam" id="PF00850"/>
    </source>
</evidence>
<dbReference type="GO" id="GO:0004407">
    <property type="term" value="F:histone deacetylase activity"/>
    <property type="evidence" value="ECO:0007669"/>
    <property type="project" value="TreeGrafter"/>
</dbReference>
<dbReference type="GO" id="GO:0045150">
    <property type="term" value="P:acetoin catabolic process"/>
    <property type="evidence" value="ECO:0007669"/>
    <property type="project" value="UniProtKB-UniPathway"/>
</dbReference>
<comment type="similarity">
    <text evidence="2">Belongs to the histone deacetylase family.</text>
</comment>
<evidence type="ECO:0000313" key="6">
    <source>
        <dbReference type="EMBL" id="QMV84465.1"/>
    </source>
</evidence>
<dbReference type="SUPFAM" id="SSF52768">
    <property type="entry name" value="Arginase/deacetylase"/>
    <property type="match status" value="1"/>
</dbReference>
<evidence type="ECO:0000256" key="1">
    <source>
        <dbReference type="ARBA" id="ARBA00005101"/>
    </source>
</evidence>
<dbReference type="Gene3D" id="3.40.800.20">
    <property type="entry name" value="Histone deacetylase domain"/>
    <property type="match status" value="1"/>
</dbReference>
<dbReference type="RefSeq" id="WP_182385274.1">
    <property type="nucleotide sequence ID" value="NZ_CP059833.1"/>
</dbReference>
<dbReference type="EMBL" id="CP059833">
    <property type="protein sequence ID" value="QMV84465.1"/>
    <property type="molecule type" value="Genomic_DNA"/>
</dbReference>
<evidence type="ECO:0000256" key="4">
    <source>
        <dbReference type="ARBA" id="ARBA00022627"/>
    </source>
</evidence>
<proteinExistence type="inferred from homology"/>
<evidence type="ECO:0000256" key="3">
    <source>
        <dbReference type="ARBA" id="ARBA00020218"/>
    </source>
</evidence>
<reference evidence="6 7" key="1">
    <citation type="submission" date="2020-07" db="EMBL/GenBank/DDBJ databases">
        <title>non toxigenic Corynebacterium sp. nov from a clinical source.</title>
        <authorList>
            <person name="Bernier A.-M."/>
            <person name="Bernard K."/>
        </authorList>
    </citation>
    <scope>NUCLEOTIDE SEQUENCE [LARGE SCALE GENOMIC DNA]</scope>
    <source>
        <strain evidence="7">NML 93-0612</strain>
    </source>
</reference>
<evidence type="ECO:0000313" key="7">
    <source>
        <dbReference type="Proteomes" id="UP000515570"/>
    </source>
</evidence>
<dbReference type="Proteomes" id="UP000515570">
    <property type="component" value="Chromosome"/>
</dbReference>
<feature type="domain" description="Histone deacetylase" evidence="5">
    <location>
        <begin position="20"/>
        <end position="310"/>
    </location>
</feature>
<keyword evidence="4" id="KW-0006">Acetoin catabolism</keyword>
<protein>
    <recommendedName>
        <fullName evidence="3">Acetoin utilization protein AcuC</fullName>
    </recommendedName>
</protein>
<dbReference type="PRINTS" id="PR01270">
    <property type="entry name" value="HDASUPER"/>
</dbReference>
<dbReference type="AlphaFoldDB" id="A0A7G5FCX4"/>
<dbReference type="PANTHER" id="PTHR10625">
    <property type="entry name" value="HISTONE DEACETYLASE HDAC1-RELATED"/>
    <property type="match status" value="1"/>
</dbReference>
<dbReference type="GO" id="GO:0040029">
    <property type="term" value="P:epigenetic regulation of gene expression"/>
    <property type="evidence" value="ECO:0007669"/>
    <property type="project" value="TreeGrafter"/>
</dbReference>
<dbReference type="InterPro" id="IPR023696">
    <property type="entry name" value="Ureohydrolase_dom_sf"/>
</dbReference>
<comment type="pathway">
    <text evidence="1">Ketone degradation; acetoin degradation.</text>
</comment>
<name>A0A7G5FCX4_9CORY</name>
<dbReference type="UniPathway" id="UPA00040"/>
<evidence type="ECO:0000256" key="2">
    <source>
        <dbReference type="ARBA" id="ARBA00005947"/>
    </source>
</evidence>
<dbReference type="Pfam" id="PF00850">
    <property type="entry name" value="Hist_deacetyl"/>
    <property type="match status" value="1"/>
</dbReference>
<gene>
    <name evidence="6" type="ORF">HW450_08820</name>
</gene>
<dbReference type="PANTHER" id="PTHR10625:SF10">
    <property type="entry name" value="HISTONE DEACETYLASE HDAC1"/>
    <property type="match status" value="1"/>
</dbReference>
<accession>A0A7G5FCX4</accession>
<dbReference type="InterPro" id="IPR037138">
    <property type="entry name" value="His_deacetylse_dom_sf"/>
</dbReference>
<organism evidence="6 7">
    <name type="scientific">Corynebacterium hindlerae</name>
    <dbReference type="NCBI Taxonomy" id="699041"/>
    <lineage>
        <taxon>Bacteria</taxon>
        <taxon>Bacillati</taxon>
        <taxon>Actinomycetota</taxon>
        <taxon>Actinomycetes</taxon>
        <taxon>Mycobacteriales</taxon>
        <taxon>Corynebacteriaceae</taxon>
        <taxon>Corynebacterium</taxon>
    </lineage>
</organism>
<dbReference type="InterPro" id="IPR000286">
    <property type="entry name" value="HDACs"/>
</dbReference>
<dbReference type="InterPro" id="IPR023801">
    <property type="entry name" value="His_deacetylse_dom"/>
</dbReference>